<name>A0A4S8L1E4_DENBC</name>
<evidence type="ECO:0000313" key="2">
    <source>
        <dbReference type="Proteomes" id="UP000297245"/>
    </source>
</evidence>
<dbReference type="AlphaFoldDB" id="A0A4S8L1E4"/>
<dbReference type="EMBL" id="ML179748">
    <property type="protein sequence ID" value="THU82227.1"/>
    <property type="molecule type" value="Genomic_DNA"/>
</dbReference>
<organism evidence="1 2">
    <name type="scientific">Dendrothele bispora (strain CBS 962.96)</name>
    <dbReference type="NCBI Taxonomy" id="1314807"/>
    <lineage>
        <taxon>Eukaryota</taxon>
        <taxon>Fungi</taxon>
        <taxon>Dikarya</taxon>
        <taxon>Basidiomycota</taxon>
        <taxon>Agaricomycotina</taxon>
        <taxon>Agaricomycetes</taxon>
        <taxon>Agaricomycetidae</taxon>
        <taxon>Agaricales</taxon>
        <taxon>Agaricales incertae sedis</taxon>
        <taxon>Dendrothele</taxon>
    </lineage>
</organism>
<evidence type="ECO:0000313" key="1">
    <source>
        <dbReference type="EMBL" id="THU82227.1"/>
    </source>
</evidence>
<evidence type="ECO:0008006" key="3">
    <source>
        <dbReference type="Google" id="ProtNLM"/>
    </source>
</evidence>
<sequence>MSLLDLADDLYLLLHVLHHLPFQNWITLSNTSRYMDSCIRNCFFEVMHTHLLEFVPEQRIPKFFSLLLQTNSIVTGSLPLTMLGVLPWGQGKDLIVYSPIAAKRRWDHRFRWKLDSESFFGTGGAIHSTQQLSSYMARSLVLQGGLVRMVYVNGPHVLDVLAKASETALFSCLTATSLITAYPRMTLHHQTLTLIVTDSGQTIGAECLFDFQPVAFRQHMPAGYAGIRTWSDSMTMVFHWSEFASELERLGGGFAWSFPSD</sequence>
<dbReference type="OrthoDB" id="2976077at2759"/>
<keyword evidence="2" id="KW-1185">Reference proteome</keyword>
<reference evidence="1 2" key="1">
    <citation type="journal article" date="2019" name="Nat. Ecol. Evol.">
        <title>Megaphylogeny resolves global patterns of mushroom evolution.</title>
        <authorList>
            <person name="Varga T."/>
            <person name="Krizsan K."/>
            <person name="Foldi C."/>
            <person name="Dima B."/>
            <person name="Sanchez-Garcia M."/>
            <person name="Sanchez-Ramirez S."/>
            <person name="Szollosi G.J."/>
            <person name="Szarkandi J.G."/>
            <person name="Papp V."/>
            <person name="Albert L."/>
            <person name="Andreopoulos W."/>
            <person name="Angelini C."/>
            <person name="Antonin V."/>
            <person name="Barry K.W."/>
            <person name="Bougher N.L."/>
            <person name="Buchanan P."/>
            <person name="Buyck B."/>
            <person name="Bense V."/>
            <person name="Catcheside P."/>
            <person name="Chovatia M."/>
            <person name="Cooper J."/>
            <person name="Damon W."/>
            <person name="Desjardin D."/>
            <person name="Finy P."/>
            <person name="Geml J."/>
            <person name="Haridas S."/>
            <person name="Hughes K."/>
            <person name="Justo A."/>
            <person name="Karasinski D."/>
            <person name="Kautmanova I."/>
            <person name="Kiss B."/>
            <person name="Kocsube S."/>
            <person name="Kotiranta H."/>
            <person name="LaButti K.M."/>
            <person name="Lechner B.E."/>
            <person name="Liimatainen K."/>
            <person name="Lipzen A."/>
            <person name="Lukacs Z."/>
            <person name="Mihaltcheva S."/>
            <person name="Morgado L.N."/>
            <person name="Niskanen T."/>
            <person name="Noordeloos M.E."/>
            <person name="Ohm R.A."/>
            <person name="Ortiz-Santana B."/>
            <person name="Ovrebo C."/>
            <person name="Racz N."/>
            <person name="Riley R."/>
            <person name="Savchenko A."/>
            <person name="Shiryaev A."/>
            <person name="Soop K."/>
            <person name="Spirin V."/>
            <person name="Szebenyi C."/>
            <person name="Tomsovsky M."/>
            <person name="Tulloss R.E."/>
            <person name="Uehling J."/>
            <person name="Grigoriev I.V."/>
            <person name="Vagvolgyi C."/>
            <person name="Papp T."/>
            <person name="Martin F.M."/>
            <person name="Miettinen O."/>
            <person name="Hibbett D.S."/>
            <person name="Nagy L.G."/>
        </authorList>
    </citation>
    <scope>NUCLEOTIDE SEQUENCE [LARGE SCALE GENOMIC DNA]</scope>
    <source>
        <strain evidence="1 2">CBS 962.96</strain>
    </source>
</reference>
<dbReference type="Proteomes" id="UP000297245">
    <property type="component" value="Unassembled WGS sequence"/>
</dbReference>
<gene>
    <name evidence="1" type="ORF">K435DRAFT_872528</name>
</gene>
<proteinExistence type="predicted"/>
<protein>
    <recommendedName>
        <fullName evidence="3">F-box domain-containing protein</fullName>
    </recommendedName>
</protein>
<accession>A0A4S8L1E4</accession>